<keyword evidence="2" id="KW-1185">Reference proteome</keyword>
<organism evidence="1 2">
    <name type="scientific">cyanobacterium endosymbiont of Braarudosphaera bigelowii</name>
    <dbReference type="NCBI Taxonomy" id="1285375"/>
    <lineage>
        <taxon>Bacteria</taxon>
        <taxon>Bacillati</taxon>
        <taxon>Cyanobacteriota</taxon>
        <taxon>Cyanophyceae</taxon>
        <taxon>Oscillatoriophycideae</taxon>
        <taxon>Chroococcales</taxon>
        <taxon>Aphanothecaceae</taxon>
        <taxon>Candidatus Atelocyanobacterium</taxon>
        <taxon>Candidatus Atelocyanobacterium thalassae</taxon>
    </lineage>
</organism>
<sequence>MKNIYKPTILALDFDGVICNGMREYFQTAKQAYKIIWPQNINYNFDHLFKVFSELRPIIETGWEMPVLLRAIILNYNAVDIESKWDLVCTEILDKDSLQKEELMLILDEVRDCFINLHLDYWLNLHDFYPEVIRKLPKLLNSKTQLYIVTTKEGRFVQQLLESRGIQFPRNKILGKELKQAKQKVLRQILINYKEKPQNLWFVEDLLKTLITAQNEEDLRGIKLFLADWGYNTMKIRSLAKKKKDISLLSLNKFSKNFSTWIDP</sequence>
<dbReference type="Proteomes" id="UP001319803">
    <property type="component" value="Chromosome"/>
</dbReference>
<protein>
    <submittedName>
        <fullName evidence="1">Phosphoglycolate phosphatase</fullName>
    </submittedName>
</protein>
<name>A0ABM7U4K4_9CHRO</name>
<reference evidence="1 2" key="1">
    <citation type="submission" date="2021-08" db="EMBL/GenBank/DDBJ databases">
        <title>Endosymbiont genome of Braarudosphaera bigelowii.</title>
        <authorList>
            <person name="Suzuki S."/>
            <person name="Ishida K."/>
        </authorList>
    </citation>
    <scope>NUCLEOTIDE SEQUENCE [LARGE SCALE GENOMIC DNA]</scope>
    <source>
        <strain evidence="1">CPSB-1</strain>
    </source>
</reference>
<evidence type="ECO:0000313" key="2">
    <source>
        <dbReference type="Proteomes" id="UP001319803"/>
    </source>
</evidence>
<proteinExistence type="predicted"/>
<dbReference type="InterPro" id="IPR041492">
    <property type="entry name" value="HAD_2"/>
</dbReference>
<dbReference type="InterPro" id="IPR036412">
    <property type="entry name" value="HAD-like_sf"/>
</dbReference>
<dbReference type="InterPro" id="IPR023214">
    <property type="entry name" value="HAD_sf"/>
</dbReference>
<dbReference type="PANTHER" id="PTHR43434">
    <property type="entry name" value="PHOSPHOGLYCOLATE PHOSPHATASE"/>
    <property type="match status" value="1"/>
</dbReference>
<dbReference type="Gene3D" id="3.40.50.1000">
    <property type="entry name" value="HAD superfamily/HAD-like"/>
    <property type="match status" value="1"/>
</dbReference>
<dbReference type="InterPro" id="IPR050155">
    <property type="entry name" value="HAD-like_hydrolase_sf"/>
</dbReference>
<dbReference type="Pfam" id="PF13419">
    <property type="entry name" value="HAD_2"/>
    <property type="match status" value="1"/>
</dbReference>
<dbReference type="EMBL" id="AP024987">
    <property type="protein sequence ID" value="BDA39514.1"/>
    <property type="molecule type" value="Genomic_DNA"/>
</dbReference>
<gene>
    <name evidence="1" type="ORF">CPARK_000035300</name>
</gene>
<evidence type="ECO:0000313" key="1">
    <source>
        <dbReference type="EMBL" id="BDA39514.1"/>
    </source>
</evidence>
<dbReference type="RefSeq" id="WP_229637524.1">
    <property type="nucleotide sequence ID" value="NZ_AP024987.1"/>
</dbReference>
<dbReference type="PANTHER" id="PTHR43434:SF21">
    <property type="entry name" value="SLL0295 PROTEIN"/>
    <property type="match status" value="1"/>
</dbReference>
<dbReference type="SUPFAM" id="SSF56784">
    <property type="entry name" value="HAD-like"/>
    <property type="match status" value="1"/>
</dbReference>
<accession>A0ABM7U4K4</accession>